<reference evidence="3" key="1">
    <citation type="journal article" date="2006" name="PLoS Biol.">
        <title>Macronuclear genome sequence of the ciliate Tetrahymena thermophila, a model eukaryote.</title>
        <authorList>
            <person name="Eisen J.A."/>
            <person name="Coyne R.S."/>
            <person name="Wu M."/>
            <person name="Wu D."/>
            <person name="Thiagarajan M."/>
            <person name="Wortman J.R."/>
            <person name="Badger J.H."/>
            <person name="Ren Q."/>
            <person name="Amedeo P."/>
            <person name="Jones K.M."/>
            <person name="Tallon L.J."/>
            <person name="Delcher A.L."/>
            <person name="Salzberg S.L."/>
            <person name="Silva J.C."/>
            <person name="Haas B.J."/>
            <person name="Majoros W.H."/>
            <person name="Farzad M."/>
            <person name="Carlton J.M."/>
            <person name="Smith R.K. Jr."/>
            <person name="Garg J."/>
            <person name="Pearlman R.E."/>
            <person name="Karrer K.M."/>
            <person name="Sun L."/>
            <person name="Manning G."/>
            <person name="Elde N.C."/>
            <person name="Turkewitz A.P."/>
            <person name="Asai D.J."/>
            <person name="Wilkes D.E."/>
            <person name="Wang Y."/>
            <person name="Cai H."/>
            <person name="Collins K."/>
            <person name="Stewart B.A."/>
            <person name="Lee S.R."/>
            <person name="Wilamowska K."/>
            <person name="Weinberg Z."/>
            <person name="Ruzzo W.L."/>
            <person name="Wloga D."/>
            <person name="Gaertig J."/>
            <person name="Frankel J."/>
            <person name="Tsao C.-C."/>
            <person name="Gorovsky M.A."/>
            <person name="Keeling P.J."/>
            <person name="Waller R.F."/>
            <person name="Patron N.J."/>
            <person name="Cherry J.M."/>
            <person name="Stover N.A."/>
            <person name="Krieger C.J."/>
            <person name="del Toro C."/>
            <person name="Ryder H.F."/>
            <person name="Williamson S.C."/>
            <person name="Barbeau R.A."/>
            <person name="Hamilton E.P."/>
            <person name="Orias E."/>
        </authorList>
    </citation>
    <scope>NUCLEOTIDE SEQUENCE [LARGE SCALE GENOMIC DNA]</scope>
    <source>
        <strain evidence="3">SB210</strain>
    </source>
</reference>
<feature type="compositionally biased region" description="Low complexity" evidence="1">
    <location>
        <begin position="598"/>
        <end position="616"/>
    </location>
</feature>
<organism evidence="2 3">
    <name type="scientific">Tetrahymena thermophila (strain SB210)</name>
    <dbReference type="NCBI Taxonomy" id="312017"/>
    <lineage>
        <taxon>Eukaryota</taxon>
        <taxon>Sar</taxon>
        <taxon>Alveolata</taxon>
        <taxon>Ciliophora</taxon>
        <taxon>Intramacronucleata</taxon>
        <taxon>Oligohymenophorea</taxon>
        <taxon>Hymenostomatida</taxon>
        <taxon>Tetrahymenina</taxon>
        <taxon>Tetrahymenidae</taxon>
        <taxon>Tetrahymena</taxon>
    </lineage>
</organism>
<dbReference type="Proteomes" id="UP000009168">
    <property type="component" value="Unassembled WGS sequence"/>
</dbReference>
<evidence type="ECO:0000313" key="2">
    <source>
        <dbReference type="EMBL" id="EAR87849.1"/>
    </source>
</evidence>
<dbReference type="GeneID" id="7832650"/>
<proteinExistence type="predicted"/>
<feature type="region of interest" description="Disordered" evidence="1">
    <location>
        <begin position="732"/>
        <end position="758"/>
    </location>
</feature>
<feature type="region of interest" description="Disordered" evidence="1">
    <location>
        <begin position="635"/>
        <end position="679"/>
    </location>
</feature>
<dbReference type="InParanoid" id="Q22SC3"/>
<dbReference type="KEGG" id="tet:TTHERM_00006130"/>
<dbReference type="AlphaFoldDB" id="Q22SC3"/>
<feature type="compositionally biased region" description="Polar residues" evidence="1">
    <location>
        <begin position="734"/>
        <end position="758"/>
    </location>
</feature>
<keyword evidence="3" id="KW-1185">Reference proteome</keyword>
<name>Q22SC3_TETTS</name>
<evidence type="ECO:0000256" key="1">
    <source>
        <dbReference type="SAM" id="MobiDB-lite"/>
    </source>
</evidence>
<feature type="region of interest" description="Disordered" evidence="1">
    <location>
        <begin position="267"/>
        <end position="300"/>
    </location>
</feature>
<accession>Q22SC3</accession>
<feature type="region of interest" description="Disordered" evidence="1">
    <location>
        <begin position="578"/>
        <end position="616"/>
    </location>
</feature>
<dbReference type="EMBL" id="GG662845">
    <property type="protein sequence ID" value="EAR87849.1"/>
    <property type="molecule type" value="Genomic_DNA"/>
</dbReference>
<feature type="compositionally biased region" description="Polar residues" evidence="1">
    <location>
        <begin position="578"/>
        <end position="597"/>
    </location>
</feature>
<gene>
    <name evidence="2" type="ORF">TTHERM_00006130</name>
</gene>
<sequence length="758" mass="85380">MASSFVESSPLNRDQMSIANPSMNTYRGFHQRSYSNQIIYASLPQQAQTIVQKQLPQQPSLFSSFSSIIPSQKSDQETQVFQSPNSSSLKQNMKVTDKSIDEFLRELSQKKRQQTRSLRCHKLEDLKSDINFQNIITGQNKESTIQQVQALNNNNKDINSPNLNYTQETHSEVSTSSPSPLILQFANMDLRKRASIVPIKPIEMNFDKQLQTKLGSKFHNLKIEGKIEKMHNSESESEVESEQSSPVEKRINMRKNLLKQFTKLNQHEHDDHDDDDQSIESDCSHEGSIGDDDEDDNTSSVGFASENLIIEVKSQKHHLLKSILKKTTPKFNTFLENKMELQNINLDGESSQLNYQSNLLNDQNSNILRQIQLPHQRSNSLTVLPSNYNVNNYFSEQSYQHLSQQKIHPQQQYQLINNTPVNSNTTATNTPSTQNVLSNRDMNLQLQSFSSFTKDYQFSSNSIPVLEKQAQSSPSLYLNRGQLKRSQSLTGIIKKVQFNVSNQTGESYSTLSDAGFSLQYPQCKYQQQQNPSSFINQINFSTSSQYNIYPSFSNQTRQKSNSFNKFYSAFKQNLNNSNKSQVFSSPQAKSLNSNKPSTNQNGIYNNPNNSINSTVSTTPSFSSFSQYSNNQINNQFTANSNSSSASSTPMAASHSSISNTLTPPLSAQINNDRKNPTSSTILNSVFKDMKLTKNTKVYFDQKCGQNSPSSVGSPSIKNIHISSFNQSSSLFSVPKQNENSPQVKRIPSSESISLSTNA</sequence>
<feature type="region of interest" description="Disordered" evidence="1">
    <location>
        <begin position="229"/>
        <end position="250"/>
    </location>
</feature>
<feature type="compositionally biased region" description="Polar residues" evidence="1">
    <location>
        <begin position="659"/>
        <end position="679"/>
    </location>
</feature>
<evidence type="ECO:0000313" key="3">
    <source>
        <dbReference type="Proteomes" id="UP000009168"/>
    </source>
</evidence>
<dbReference type="RefSeq" id="XP_001008094.1">
    <property type="nucleotide sequence ID" value="XM_001008094.1"/>
</dbReference>
<feature type="compositionally biased region" description="Low complexity" evidence="1">
    <location>
        <begin position="635"/>
        <end position="658"/>
    </location>
</feature>
<dbReference type="HOGENOM" id="CLU_367840_0_0_1"/>
<protein>
    <submittedName>
        <fullName evidence="2">Uncharacterized protein</fullName>
    </submittedName>
</protein>